<evidence type="ECO:0000313" key="9">
    <source>
        <dbReference type="Proteomes" id="UP001626550"/>
    </source>
</evidence>
<dbReference type="GO" id="GO:0005886">
    <property type="term" value="C:plasma membrane"/>
    <property type="evidence" value="ECO:0007669"/>
    <property type="project" value="UniProtKB-SubCell"/>
</dbReference>
<dbReference type="GO" id="GO:0022857">
    <property type="term" value="F:transmembrane transporter activity"/>
    <property type="evidence" value="ECO:0007669"/>
    <property type="project" value="UniProtKB-UniRule"/>
</dbReference>
<keyword evidence="3 7" id="KW-0812">Transmembrane</keyword>
<comment type="function">
    <text evidence="7">Choline transporter.</text>
</comment>
<dbReference type="EMBL" id="JBJKFK010000951">
    <property type="protein sequence ID" value="KAL3314603.1"/>
    <property type="molecule type" value="Genomic_DNA"/>
</dbReference>
<feature type="transmembrane region" description="Helical" evidence="7">
    <location>
        <begin position="367"/>
        <end position="389"/>
    </location>
</feature>
<feature type="transmembrane region" description="Helical" evidence="7">
    <location>
        <begin position="652"/>
        <end position="672"/>
    </location>
</feature>
<evidence type="ECO:0000256" key="3">
    <source>
        <dbReference type="ARBA" id="ARBA00022692"/>
    </source>
</evidence>
<feature type="transmembrane region" description="Helical" evidence="7">
    <location>
        <begin position="324"/>
        <end position="346"/>
    </location>
</feature>
<feature type="transmembrane region" description="Helical" evidence="7">
    <location>
        <begin position="581"/>
        <end position="604"/>
    </location>
</feature>
<evidence type="ECO:0000256" key="1">
    <source>
        <dbReference type="ARBA" id="ARBA00004141"/>
    </source>
</evidence>
<reference evidence="8 9" key="1">
    <citation type="submission" date="2024-11" db="EMBL/GenBank/DDBJ databases">
        <title>Adaptive evolution of stress response genes in parasites aligns with host niche diversity.</title>
        <authorList>
            <person name="Hahn C."/>
            <person name="Resl P."/>
        </authorList>
    </citation>
    <scope>NUCLEOTIDE SEQUENCE [LARGE SCALE GENOMIC DNA]</scope>
    <source>
        <strain evidence="8">EGGRZ-B1_66</strain>
        <tissue evidence="8">Body</tissue>
    </source>
</reference>
<sequence>MSLSEVNILKEEEEEDVREYNVDFCGIFYERRFTNIACLIIFIVIFVLDLILGTVSFAIGNPKILLHQMDSLGNLCGVNDQKERPYIFFFDLIQCAKLGDATGYLKCPTFHLCVKECPSVEWTFVELQKYEESNGRSAVKRQEQLLCVPSFDTSNLSKSVKELVTTKFCAPYYVKSEPVFGRCVPEFLVFQGGKENIPTNFSKQLFDATEDKISPSDLALGNAAMQQVNMRSNFAQLLFGDLHVFWPHILLLMVIAMLVILIISLLYSFFASLMVLLMLGCALFIFIALFAYSLYGYFVRATKTHLGQILFFTDPIEYLSLQEFWITLAIISAIFTIFSATIIVFFRNKIKIAIAIMDEIGRIVRSIFSLIFFPLLPFTLTLLLTGYYMGVTFYLGSTSSLIFKKFSLPANAPIATIDQIKGGRQLGQLPSGSVLEDCEFNYQTAIDNQCFFFAFSNRAWTYALQFFHALACLWIFTTLIAFTRMSLSSAFSMWFWAKNKPKDLQKFLAFRAGFIMVHYHIGTMALGSFLISLFMIPKYLTKCMYNQCSSEDHRRCKCLRKCCCGCFWCFEKFLRFINERAYINTAIYGSEFMVSAKSCYFLLFRNITRLSAYNNVTWIILLITKLIITVGTTFLAYLYFNHIKTNQYLFSYEFVPLLISAIGTYLISNIFLSVYSVAVEALYICVTEDLERNDGTEQKPYFMSRNLMRLLVINGINENRR</sequence>
<feature type="transmembrane region" description="Helical" evidence="7">
    <location>
        <begin position="245"/>
        <end position="267"/>
    </location>
</feature>
<keyword evidence="9" id="KW-1185">Reference proteome</keyword>
<feature type="transmembrane region" description="Helical" evidence="7">
    <location>
        <begin position="508"/>
        <end position="536"/>
    </location>
</feature>
<evidence type="ECO:0000256" key="6">
    <source>
        <dbReference type="ARBA" id="ARBA00023180"/>
    </source>
</evidence>
<keyword evidence="6" id="KW-0325">Glycoprotein</keyword>
<organism evidence="8 9">
    <name type="scientific">Cichlidogyrus casuarinus</name>
    <dbReference type="NCBI Taxonomy" id="1844966"/>
    <lineage>
        <taxon>Eukaryota</taxon>
        <taxon>Metazoa</taxon>
        <taxon>Spiralia</taxon>
        <taxon>Lophotrochozoa</taxon>
        <taxon>Platyhelminthes</taxon>
        <taxon>Monogenea</taxon>
        <taxon>Monopisthocotylea</taxon>
        <taxon>Dactylogyridea</taxon>
        <taxon>Ancyrocephalidae</taxon>
        <taxon>Cichlidogyrus</taxon>
    </lineage>
</organism>
<evidence type="ECO:0000256" key="2">
    <source>
        <dbReference type="ARBA" id="ARBA00007168"/>
    </source>
</evidence>
<comment type="similarity">
    <text evidence="2 7">Belongs to the CTL (choline transporter-like) family.</text>
</comment>
<evidence type="ECO:0000313" key="8">
    <source>
        <dbReference type="EMBL" id="KAL3314603.1"/>
    </source>
</evidence>
<gene>
    <name evidence="8" type="ORF">Ciccas_006779</name>
</gene>
<comment type="subcellular location">
    <subcellularLocation>
        <location evidence="7">Cell membrane</location>
        <topology evidence="7">Multi-pass membrane protein</topology>
    </subcellularLocation>
    <subcellularLocation>
        <location evidence="1">Membrane</location>
        <topology evidence="1">Multi-pass membrane protein</topology>
    </subcellularLocation>
</comment>
<name>A0ABD2Q4S6_9PLAT</name>
<feature type="transmembrane region" description="Helical" evidence="7">
    <location>
        <begin position="36"/>
        <end position="59"/>
    </location>
</feature>
<dbReference type="PANTHER" id="PTHR12385">
    <property type="entry name" value="CHOLINE TRANSPORTER-LIKE (SLC FAMILY 44)"/>
    <property type="match status" value="1"/>
</dbReference>
<proteinExistence type="inferred from homology"/>
<dbReference type="PANTHER" id="PTHR12385:SF14">
    <property type="entry name" value="CHOLINE TRANSPORTER-LIKE 2"/>
    <property type="match status" value="1"/>
</dbReference>
<evidence type="ECO:0000256" key="4">
    <source>
        <dbReference type="ARBA" id="ARBA00022989"/>
    </source>
</evidence>
<feature type="transmembrane region" description="Helical" evidence="7">
    <location>
        <begin position="274"/>
        <end position="295"/>
    </location>
</feature>
<evidence type="ECO:0000256" key="7">
    <source>
        <dbReference type="RuleBase" id="RU368066"/>
    </source>
</evidence>
<keyword evidence="5 7" id="KW-0472">Membrane</keyword>
<dbReference type="Pfam" id="PF04515">
    <property type="entry name" value="Choline_transpo"/>
    <property type="match status" value="1"/>
</dbReference>
<comment type="caution">
    <text evidence="8">The sequence shown here is derived from an EMBL/GenBank/DDBJ whole genome shotgun (WGS) entry which is preliminary data.</text>
</comment>
<keyword evidence="4 7" id="KW-1133">Transmembrane helix</keyword>
<dbReference type="InterPro" id="IPR007603">
    <property type="entry name" value="Choline_transptr-like"/>
</dbReference>
<protein>
    <recommendedName>
        <fullName evidence="7">Choline transporter-like protein</fullName>
    </recommendedName>
</protein>
<evidence type="ECO:0000256" key="5">
    <source>
        <dbReference type="ARBA" id="ARBA00023136"/>
    </source>
</evidence>
<feature type="transmembrane region" description="Helical" evidence="7">
    <location>
        <begin position="616"/>
        <end position="640"/>
    </location>
</feature>
<dbReference type="AlphaFoldDB" id="A0ABD2Q4S6"/>
<accession>A0ABD2Q4S6</accession>
<dbReference type="Proteomes" id="UP001626550">
    <property type="component" value="Unassembled WGS sequence"/>
</dbReference>
<feature type="transmembrane region" description="Helical" evidence="7">
    <location>
        <begin position="466"/>
        <end position="487"/>
    </location>
</feature>